<dbReference type="Proteomes" id="UP000218209">
    <property type="component" value="Unassembled WGS sequence"/>
</dbReference>
<dbReference type="GO" id="GO:0006874">
    <property type="term" value="P:intracellular calcium ion homeostasis"/>
    <property type="evidence" value="ECO:0007669"/>
    <property type="project" value="TreeGrafter"/>
</dbReference>
<evidence type="ECO:0000256" key="6">
    <source>
        <dbReference type="ARBA" id="ARBA00023136"/>
    </source>
</evidence>
<dbReference type="InterPro" id="IPR004837">
    <property type="entry name" value="NaCa_Exmemb"/>
</dbReference>
<evidence type="ECO:0000256" key="1">
    <source>
        <dbReference type="ARBA" id="ARBA00004141"/>
    </source>
</evidence>
<gene>
    <name evidence="10" type="ORF">BU14_0335s0015</name>
</gene>
<dbReference type="InterPro" id="IPR044880">
    <property type="entry name" value="NCX_ion-bd_dom_sf"/>
</dbReference>
<dbReference type="Gene3D" id="1.20.1420.30">
    <property type="entry name" value="NCX, central ion-binding region"/>
    <property type="match status" value="2"/>
</dbReference>
<dbReference type="AlphaFoldDB" id="A0A1X6NYX6"/>
<keyword evidence="6 8" id="KW-0472">Membrane</keyword>
<feature type="transmembrane region" description="Helical" evidence="8">
    <location>
        <begin position="393"/>
        <end position="412"/>
    </location>
</feature>
<dbReference type="PANTHER" id="PTHR10846:SF8">
    <property type="entry name" value="INNER MEMBRANE PROTEIN YRBG"/>
    <property type="match status" value="1"/>
</dbReference>
<feature type="transmembrane region" description="Helical" evidence="8">
    <location>
        <begin position="464"/>
        <end position="486"/>
    </location>
</feature>
<evidence type="ECO:0000256" key="5">
    <source>
        <dbReference type="ARBA" id="ARBA00022989"/>
    </source>
</evidence>
<evidence type="ECO:0000313" key="10">
    <source>
        <dbReference type="EMBL" id="OSX73593.1"/>
    </source>
</evidence>
<feature type="transmembrane region" description="Helical" evidence="8">
    <location>
        <begin position="352"/>
        <end position="372"/>
    </location>
</feature>
<evidence type="ECO:0000256" key="8">
    <source>
        <dbReference type="SAM" id="Phobius"/>
    </source>
</evidence>
<keyword evidence="3" id="KW-0050">Antiport</keyword>
<feature type="domain" description="Sodium/calcium exchanger membrane region" evidence="9">
    <location>
        <begin position="33"/>
        <end position="170"/>
    </location>
</feature>
<feature type="transmembrane region" description="Helical" evidence="8">
    <location>
        <begin position="98"/>
        <end position="116"/>
    </location>
</feature>
<protein>
    <recommendedName>
        <fullName evidence="9">Sodium/calcium exchanger membrane region domain-containing protein</fullName>
    </recommendedName>
</protein>
<feature type="region of interest" description="Disordered" evidence="7">
    <location>
        <begin position="277"/>
        <end position="300"/>
    </location>
</feature>
<organism evidence="10 11">
    <name type="scientific">Porphyra umbilicalis</name>
    <name type="common">Purple laver</name>
    <name type="synonym">Red alga</name>
    <dbReference type="NCBI Taxonomy" id="2786"/>
    <lineage>
        <taxon>Eukaryota</taxon>
        <taxon>Rhodophyta</taxon>
        <taxon>Bangiophyceae</taxon>
        <taxon>Bangiales</taxon>
        <taxon>Bangiaceae</taxon>
        <taxon>Porphyra</taxon>
    </lineage>
</organism>
<feature type="region of interest" description="Disordered" evidence="7">
    <location>
        <begin position="210"/>
        <end position="250"/>
    </location>
</feature>
<evidence type="ECO:0000256" key="4">
    <source>
        <dbReference type="ARBA" id="ARBA00022692"/>
    </source>
</evidence>
<reference evidence="10 11" key="1">
    <citation type="submission" date="2017-03" db="EMBL/GenBank/DDBJ databases">
        <title>WGS assembly of Porphyra umbilicalis.</title>
        <authorList>
            <person name="Brawley S.H."/>
            <person name="Blouin N.A."/>
            <person name="Ficko-Blean E."/>
            <person name="Wheeler G.L."/>
            <person name="Lohr M."/>
            <person name="Goodson H.V."/>
            <person name="Jenkins J.W."/>
            <person name="Blaby-Haas C.E."/>
            <person name="Helliwell K.E."/>
            <person name="Chan C."/>
            <person name="Marriage T."/>
            <person name="Bhattacharya D."/>
            <person name="Klein A.S."/>
            <person name="Badis Y."/>
            <person name="Brodie J."/>
            <person name="Cao Y."/>
            <person name="Collen J."/>
            <person name="Dittami S.M."/>
            <person name="Gachon C.M."/>
            <person name="Green B.R."/>
            <person name="Karpowicz S."/>
            <person name="Kim J.W."/>
            <person name="Kudahl U."/>
            <person name="Lin S."/>
            <person name="Michel G."/>
            <person name="Mittag M."/>
            <person name="Olson B.J."/>
            <person name="Pangilinan J."/>
            <person name="Peng Y."/>
            <person name="Qiu H."/>
            <person name="Shu S."/>
            <person name="Singer J.T."/>
            <person name="Smith A.G."/>
            <person name="Sprecher B.N."/>
            <person name="Wagner V."/>
            <person name="Wang W."/>
            <person name="Wang Z.-Y."/>
            <person name="Yan J."/>
            <person name="Yarish C."/>
            <person name="Zoeuner-Riek S."/>
            <person name="Zhuang Y."/>
            <person name="Zou Y."/>
            <person name="Lindquist E.A."/>
            <person name="Grimwood J."/>
            <person name="Barry K."/>
            <person name="Rokhsar D.S."/>
            <person name="Schmutz J."/>
            <person name="Stiller J.W."/>
            <person name="Grossman A.R."/>
            <person name="Prochnik S.E."/>
        </authorList>
    </citation>
    <scope>NUCLEOTIDE SEQUENCE [LARGE SCALE GENOMIC DNA]</scope>
    <source>
        <strain evidence="10">4086291</strain>
    </source>
</reference>
<evidence type="ECO:0000256" key="3">
    <source>
        <dbReference type="ARBA" id="ARBA00022449"/>
    </source>
</evidence>
<feature type="transmembrane region" description="Helical" evidence="8">
    <location>
        <begin position="492"/>
        <end position="513"/>
    </location>
</feature>
<feature type="transmembrane region" description="Helical" evidence="8">
    <location>
        <begin position="156"/>
        <end position="180"/>
    </location>
</feature>
<comment type="subcellular location">
    <subcellularLocation>
        <location evidence="1">Membrane</location>
        <topology evidence="1">Multi-pass membrane protein</topology>
    </subcellularLocation>
</comment>
<dbReference type="GO" id="GO:0005262">
    <property type="term" value="F:calcium channel activity"/>
    <property type="evidence" value="ECO:0007669"/>
    <property type="project" value="TreeGrafter"/>
</dbReference>
<keyword evidence="5 8" id="KW-1133">Transmembrane helix</keyword>
<dbReference type="OrthoDB" id="2127281at2759"/>
<dbReference type="InterPro" id="IPR004481">
    <property type="entry name" value="K/Na/Ca-exchanger"/>
</dbReference>
<accession>A0A1X6NYX6</accession>
<feature type="transmembrane region" description="Helical" evidence="8">
    <location>
        <begin position="319"/>
        <end position="340"/>
    </location>
</feature>
<dbReference type="EMBL" id="KV918987">
    <property type="protein sequence ID" value="OSX73593.1"/>
    <property type="molecule type" value="Genomic_DNA"/>
</dbReference>
<evidence type="ECO:0000259" key="9">
    <source>
        <dbReference type="Pfam" id="PF01699"/>
    </source>
</evidence>
<comment type="similarity">
    <text evidence="2">Belongs to the Ca(2+):cation antiporter (CaCA) (TC 2.A.19) family. SLC24A subfamily.</text>
</comment>
<keyword evidence="3" id="KW-0813">Transport</keyword>
<feature type="domain" description="Sodium/calcium exchanger membrane region" evidence="9">
    <location>
        <begin position="354"/>
        <end position="504"/>
    </location>
</feature>
<dbReference type="GO" id="GO:0005886">
    <property type="term" value="C:plasma membrane"/>
    <property type="evidence" value="ECO:0007669"/>
    <property type="project" value="TreeGrafter"/>
</dbReference>
<evidence type="ECO:0000256" key="2">
    <source>
        <dbReference type="ARBA" id="ARBA00005364"/>
    </source>
</evidence>
<dbReference type="PANTHER" id="PTHR10846">
    <property type="entry name" value="SODIUM/POTASSIUM/CALCIUM EXCHANGER"/>
    <property type="match status" value="1"/>
</dbReference>
<dbReference type="Pfam" id="PF01699">
    <property type="entry name" value="Na_Ca_ex"/>
    <property type="match status" value="2"/>
</dbReference>
<name>A0A1X6NYX6_PORUM</name>
<keyword evidence="11" id="KW-1185">Reference proteome</keyword>
<dbReference type="GO" id="GO:0008273">
    <property type="term" value="F:calcium, potassium:sodium antiporter activity"/>
    <property type="evidence" value="ECO:0007669"/>
    <property type="project" value="TreeGrafter"/>
</dbReference>
<feature type="transmembrane region" description="Helical" evidence="8">
    <location>
        <begin position="20"/>
        <end position="38"/>
    </location>
</feature>
<feature type="transmembrane region" description="Helical" evidence="8">
    <location>
        <begin position="424"/>
        <end position="443"/>
    </location>
</feature>
<evidence type="ECO:0000256" key="7">
    <source>
        <dbReference type="SAM" id="MobiDB-lite"/>
    </source>
</evidence>
<keyword evidence="4 8" id="KW-0812">Transmembrane</keyword>
<feature type="transmembrane region" description="Helical" evidence="8">
    <location>
        <begin position="128"/>
        <end position="150"/>
    </location>
</feature>
<sequence>MGLYSTVCRGPDSFANSLPALVVLFPALSYGYVGMAILTDDYLLPAVEHCAEALGVSSEAKSSLMQAAASSVAEVAPIIHSALWTGDDVSTESFLESAMFDLLVVVGVTAIASPVADVVNWRPLVGDACFFTIMVAALVLVSFALTPQWAHWFDGLVVLLLYAVYGIFVFVAATPLSTFLHRTWPLRGAEAVGVADERLGHVAVERLEDEVEEDVASEEPYGARRWPPSETALREPGADTSQPQLDGAVPVSINGRTDGLPLSSATSGPIEGNVRALSSRSAVDDTAPSGADAGDVASQTGSAASSEEWGHWCIVRSKVVAFSARLVVTAPLRLLFWVLFLDGWRKRQAGQWWLGTMAAALVYMYSLSFLLLQAARWIDCLLARHTSFTRVQGLLLALGASVPDAIAAAQVARSGGGGAVPRSILSSLLHEAGVGLGFAWMFSHAARSRPQHLPAVPFLRYTEPWILLVATWAGLLASLAVCRWHLHRSLGVVLLVCYGAYVLYDTVVVSSLARR</sequence>
<proteinExistence type="inferred from homology"/>
<evidence type="ECO:0000313" key="11">
    <source>
        <dbReference type="Proteomes" id="UP000218209"/>
    </source>
</evidence>